<protein>
    <recommendedName>
        <fullName evidence="5">DUF3857 domain-containing protein</fullName>
    </recommendedName>
</protein>
<evidence type="ECO:0000256" key="1">
    <source>
        <dbReference type="SAM" id="Coils"/>
    </source>
</evidence>
<feature type="chain" id="PRO_5032660947" description="DUF3857 domain-containing protein" evidence="2">
    <location>
        <begin position="19"/>
        <end position="721"/>
    </location>
</feature>
<keyword evidence="4" id="KW-1185">Reference proteome</keyword>
<feature type="coiled-coil region" evidence="1">
    <location>
        <begin position="524"/>
        <end position="558"/>
    </location>
</feature>
<gene>
    <name evidence="3" type="ORF">H7F21_07330</name>
</gene>
<evidence type="ECO:0000313" key="3">
    <source>
        <dbReference type="EMBL" id="MBC2844897.1"/>
    </source>
</evidence>
<sequence>MKLYSTVLLLFVSISSFGQSKEALEAKDFFWGANDAYKNATEIPEKWTNESAVVLYKNINYDFHKFGKNVTYKTSIRKRIKLLDKAAVEEFSEFKFQKRFRSTKGRITWREKGNNFVGIKIVKPDGKEIEIDVEEESVEVDGENKIAISNLEIGDIIDFYFYRLEPFKSTYAFGFDPVETTLNEEYPIIDYKLFIETENDFFINFNTYNGAPKLKELPTEKRNLRRYELSASDIDKSEYKRWFFPLLELPSYKFQVYFARSGKFEDRAMAFLPEREDIIKTSVSKEEVLDLYENRFRPNGNIGDVKDFFKQKTYENSTEKVTAAYYYMRHYYLTRFVEAIFAREANIMYNPFTNYGIPVFIQNQKQFVRHFTEFLQREKITYDVVVAKKRYDGSIDDLLLENNVNVLIRVNTPTPLYAELFGIHTNINEFSPLIEGTDVYLLSPTKKKIDVIKRGTLPVSTHLDNETKKDITVNLSDDFSAINVSSANHFKGHTKTEQLYERLLFNDYVNEDYAKYGTKNWIEMMRRKKDKARYKKELDALAEKLQTKQEEKFKAAAEADFNLEEFEDYTYTIDATGRYAFDSYFSFTENFSITNALLKKAGPNYIIEIGKLIGGQIDLEEKERSRTADVHVDYARSYNYNIDFVIPEGYTVAGLDKLNKSIDNDTGAFMSTAAVEDNILKIKTSKYYKHNFEPNENWSKMMAFLDEAHQFSNEKILLKKK</sequence>
<proteinExistence type="predicted"/>
<evidence type="ECO:0000256" key="2">
    <source>
        <dbReference type="SAM" id="SignalP"/>
    </source>
</evidence>
<evidence type="ECO:0000313" key="4">
    <source>
        <dbReference type="Proteomes" id="UP000533900"/>
    </source>
</evidence>
<dbReference type="Gene3D" id="2.60.120.1130">
    <property type="match status" value="1"/>
</dbReference>
<feature type="signal peptide" evidence="2">
    <location>
        <begin position="1"/>
        <end position="18"/>
    </location>
</feature>
<dbReference type="EMBL" id="JACLCP010000002">
    <property type="protein sequence ID" value="MBC2844897.1"/>
    <property type="molecule type" value="Genomic_DNA"/>
</dbReference>
<accession>A0A842IU39</accession>
<reference evidence="3" key="1">
    <citation type="submission" date="2020-08" db="EMBL/GenBank/DDBJ databases">
        <title>Winogradskyella ouciana sp. nov., isolated from the hadal seawater of the Mariana Trench.</title>
        <authorList>
            <person name="He X."/>
        </authorList>
    </citation>
    <scope>NUCLEOTIDE SEQUENCE [LARGE SCALE GENOMIC DNA]</scope>
    <source>
        <strain evidence="3">KCTC 52348</strain>
    </source>
</reference>
<keyword evidence="1" id="KW-0175">Coiled coil</keyword>
<name>A0A842IU39_9FLAO</name>
<dbReference type="AlphaFoldDB" id="A0A842IU39"/>
<dbReference type="RefSeq" id="WP_185788622.1">
    <property type="nucleotide sequence ID" value="NZ_JACLCP010000002.1"/>
</dbReference>
<keyword evidence="2" id="KW-0732">Signal</keyword>
<organism evidence="3 4">
    <name type="scientific">Winogradskyella flava</name>
    <dbReference type="NCBI Taxonomy" id="1884876"/>
    <lineage>
        <taxon>Bacteria</taxon>
        <taxon>Pseudomonadati</taxon>
        <taxon>Bacteroidota</taxon>
        <taxon>Flavobacteriia</taxon>
        <taxon>Flavobacteriales</taxon>
        <taxon>Flavobacteriaceae</taxon>
        <taxon>Winogradskyella</taxon>
    </lineage>
</organism>
<evidence type="ECO:0008006" key="5">
    <source>
        <dbReference type="Google" id="ProtNLM"/>
    </source>
</evidence>
<comment type="caution">
    <text evidence="3">The sequence shown here is derived from an EMBL/GenBank/DDBJ whole genome shotgun (WGS) entry which is preliminary data.</text>
</comment>
<dbReference type="Proteomes" id="UP000533900">
    <property type="component" value="Unassembled WGS sequence"/>
</dbReference>